<dbReference type="InterPro" id="IPR005123">
    <property type="entry name" value="Oxoglu/Fe-dep_dioxygenase_dom"/>
</dbReference>
<dbReference type="InterPro" id="IPR026992">
    <property type="entry name" value="DIOX_N"/>
</dbReference>
<comment type="similarity">
    <text evidence="1 5">Belongs to the iron/ascorbate-dependent oxidoreductase family.</text>
</comment>
<dbReference type="Gene3D" id="2.60.120.330">
    <property type="entry name" value="B-lactam Antibiotic, Isopenicillin N Synthase, Chain"/>
    <property type="match status" value="1"/>
</dbReference>
<evidence type="ECO:0000256" key="2">
    <source>
        <dbReference type="ARBA" id="ARBA00022723"/>
    </source>
</evidence>
<feature type="domain" description="Fe2OG dioxygenase" evidence="6">
    <location>
        <begin position="199"/>
        <end position="302"/>
    </location>
</feature>
<keyword evidence="5" id="KW-0560">Oxidoreductase</keyword>
<dbReference type="PANTHER" id="PTHR47991">
    <property type="entry name" value="OXOGLUTARATE/IRON-DEPENDENT DIOXYGENASE"/>
    <property type="match status" value="1"/>
</dbReference>
<dbReference type="SUPFAM" id="SSF51197">
    <property type="entry name" value="Clavaminate synthase-like"/>
    <property type="match status" value="1"/>
</dbReference>
<evidence type="ECO:0000256" key="3">
    <source>
        <dbReference type="ARBA" id="ARBA00022896"/>
    </source>
</evidence>
<accession>A0ABP0YWZ2</accession>
<sequence>MGLKGESSGTFPTGETAQEKGLSYVPNAYVIPAPHRPSLSPEIAIVPVIDMASLRSNDSVQRSLAIEELRKACISLGFFQIINHGISETVMEEALNQANEFFNLPLKEKMKYKSDDVCKAVRYGTSLKDGVDKIKFWRVFLKQYAHPLEDWIDSWPTNPPNYREKMGQYTKEVRKVSLEVMEAITESLRLSPTYLSGKMAEGVQVVAVNCYPPCPQPGVALGLPPHTDYSCITTVLQSCQGLEIMDPGDGSWKMVPNLDGALQVHVGDHVEVLSNGLYKGVVHRATVNSERTRISITSLHSLGMDEKMKPAEELVDEQNPMKYKDSSFNDFLKFLSSNDLAEGKSFINTLKIQD</sequence>
<dbReference type="EMBL" id="OZ021740">
    <property type="protein sequence ID" value="CAK9325033.1"/>
    <property type="molecule type" value="Genomic_DNA"/>
</dbReference>
<dbReference type="InterPro" id="IPR050295">
    <property type="entry name" value="Plant_2OG-oxidoreductases"/>
</dbReference>
<evidence type="ECO:0000256" key="1">
    <source>
        <dbReference type="ARBA" id="ARBA00008056"/>
    </source>
</evidence>
<keyword evidence="8" id="KW-1185">Reference proteome</keyword>
<evidence type="ECO:0000256" key="4">
    <source>
        <dbReference type="ARBA" id="ARBA00023004"/>
    </source>
</evidence>
<organism evidence="7 8">
    <name type="scientific">Citrullus colocynthis</name>
    <name type="common">colocynth</name>
    <dbReference type="NCBI Taxonomy" id="252529"/>
    <lineage>
        <taxon>Eukaryota</taxon>
        <taxon>Viridiplantae</taxon>
        <taxon>Streptophyta</taxon>
        <taxon>Embryophyta</taxon>
        <taxon>Tracheophyta</taxon>
        <taxon>Spermatophyta</taxon>
        <taxon>Magnoliopsida</taxon>
        <taxon>eudicotyledons</taxon>
        <taxon>Gunneridae</taxon>
        <taxon>Pentapetalae</taxon>
        <taxon>rosids</taxon>
        <taxon>fabids</taxon>
        <taxon>Cucurbitales</taxon>
        <taxon>Cucurbitaceae</taxon>
        <taxon>Benincaseae</taxon>
        <taxon>Citrullus</taxon>
    </lineage>
</organism>
<evidence type="ECO:0000256" key="5">
    <source>
        <dbReference type="RuleBase" id="RU003682"/>
    </source>
</evidence>
<evidence type="ECO:0000259" key="6">
    <source>
        <dbReference type="PROSITE" id="PS51471"/>
    </source>
</evidence>
<dbReference type="Pfam" id="PF14226">
    <property type="entry name" value="DIOX_N"/>
    <property type="match status" value="1"/>
</dbReference>
<keyword evidence="2 5" id="KW-0479">Metal-binding</keyword>
<dbReference type="InterPro" id="IPR044861">
    <property type="entry name" value="IPNS-like_FE2OG_OXY"/>
</dbReference>
<dbReference type="PROSITE" id="PS51471">
    <property type="entry name" value="FE2OG_OXY"/>
    <property type="match status" value="1"/>
</dbReference>
<keyword evidence="4 5" id="KW-0408">Iron</keyword>
<protein>
    <recommendedName>
        <fullName evidence="6">Fe2OG dioxygenase domain-containing protein</fullName>
    </recommendedName>
</protein>
<dbReference type="Pfam" id="PF03171">
    <property type="entry name" value="2OG-FeII_Oxy"/>
    <property type="match status" value="1"/>
</dbReference>
<dbReference type="InterPro" id="IPR027443">
    <property type="entry name" value="IPNS-like_sf"/>
</dbReference>
<proteinExistence type="inferred from homology"/>
<evidence type="ECO:0000313" key="7">
    <source>
        <dbReference type="EMBL" id="CAK9325033.1"/>
    </source>
</evidence>
<name>A0ABP0YWZ2_9ROSI</name>
<keyword evidence="3" id="KW-0847">Vitamin C</keyword>
<dbReference type="Proteomes" id="UP001642487">
    <property type="component" value="Chromosome 6"/>
</dbReference>
<reference evidence="7 8" key="1">
    <citation type="submission" date="2024-03" db="EMBL/GenBank/DDBJ databases">
        <authorList>
            <person name="Gkanogiannis A."/>
            <person name="Becerra Lopez-Lavalle L."/>
        </authorList>
    </citation>
    <scope>NUCLEOTIDE SEQUENCE [LARGE SCALE GENOMIC DNA]</scope>
</reference>
<gene>
    <name evidence="7" type="ORF">CITCOLO1_LOCUS17285</name>
</gene>
<evidence type="ECO:0000313" key="8">
    <source>
        <dbReference type="Proteomes" id="UP001642487"/>
    </source>
</evidence>